<reference evidence="1 2" key="1">
    <citation type="submission" date="2021-06" db="EMBL/GenBank/DDBJ databases">
        <title>Caerostris extrusa draft genome.</title>
        <authorList>
            <person name="Kono N."/>
            <person name="Arakawa K."/>
        </authorList>
    </citation>
    <scope>NUCLEOTIDE SEQUENCE [LARGE SCALE GENOMIC DNA]</scope>
</reference>
<name>A0AAV4Q6N5_CAEEX</name>
<dbReference type="Proteomes" id="UP001054945">
    <property type="component" value="Unassembled WGS sequence"/>
</dbReference>
<organism evidence="1 2">
    <name type="scientific">Caerostris extrusa</name>
    <name type="common">Bark spider</name>
    <name type="synonym">Caerostris bankana</name>
    <dbReference type="NCBI Taxonomy" id="172846"/>
    <lineage>
        <taxon>Eukaryota</taxon>
        <taxon>Metazoa</taxon>
        <taxon>Ecdysozoa</taxon>
        <taxon>Arthropoda</taxon>
        <taxon>Chelicerata</taxon>
        <taxon>Arachnida</taxon>
        <taxon>Araneae</taxon>
        <taxon>Araneomorphae</taxon>
        <taxon>Entelegynae</taxon>
        <taxon>Araneoidea</taxon>
        <taxon>Araneidae</taxon>
        <taxon>Caerostris</taxon>
    </lineage>
</organism>
<proteinExistence type="predicted"/>
<keyword evidence="2" id="KW-1185">Reference proteome</keyword>
<accession>A0AAV4Q6N5</accession>
<protein>
    <submittedName>
        <fullName evidence="1">Protein unc-79</fullName>
    </submittedName>
</protein>
<comment type="caution">
    <text evidence="1">The sequence shown here is derived from an EMBL/GenBank/DDBJ whole genome shotgun (WGS) entry which is preliminary data.</text>
</comment>
<evidence type="ECO:0000313" key="1">
    <source>
        <dbReference type="EMBL" id="GIY03872.1"/>
    </source>
</evidence>
<sequence length="103" mass="11525">MRSIQDMPQSSVSSEAENVSIVEKSSVEIMEKNIEKNLISNDDVKKNNIKPELKDVSHSPVLTDVLQSANEGKDFSSEKIKSNKSVISKDFPQLRNQKLPIVI</sequence>
<evidence type="ECO:0000313" key="2">
    <source>
        <dbReference type="Proteomes" id="UP001054945"/>
    </source>
</evidence>
<dbReference type="EMBL" id="BPLR01005635">
    <property type="protein sequence ID" value="GIY03872.1"/>
    <property type="molecule type" value="Genomic_DNA"/>
</dbReference>
<dbReference type="AlphaFoldDB" id="A0AAV4Q6N5"/>
<gene>
    <name evidence="1" type="primary">UNC79</name>
    <name evidence="1" type="ORF">CEXT_345361</name>
</gene>